<sequence>MKSGVFFVAAAAVAWGMGGVVASVLYRISGMGPLAVSFWRAGFGVLVLVLVQLVRRRPVGPRALFPRGWVMIVIGLGLAVYQSAYYLSIAQAGVAVGTVATLGACPILVAIGARLFLGEPLTGRAVLAVGVAIAGLVMIVGGPGEVGPHPVLGIFWALVSAAGYAVVTLLTRRYADRIGSDDVGKTLASFVVATLCLLPLAAAEGLLPASNATVAFGWLVFLGIVPTAMAYTLFFNGLKTVPATTAAMLVLIEPVSALAVAVAVLGERLGLPAVAGTVMLLAAVAAMSVPVRRGSRAAVAAGAAGFDRAAPEPAVAGASEASGDPASAR</sequence>
<feature type="transmembrane region" description="Helical" evidence="6">
    <location>
        <begin position="183"/>
        <end position="203"/>
    </location>
</feature>
<evidence type="ECO:0000256" key="3">
    <source>
        <dbReference type="ARBA" id="ARBA00022692"/>
    </source>
</evidence>
<feature type="transmembrane region" description="Helical" evidence="6">
    <location>
        <begin position="271"/>
        <end position="289"/>
    </location>
</feature>
<evidence type="ECO:0000256" key="5">
    <source>
        <dbReference type="ARBA" id="ARBA00023136"/>
    </source>
</evidence>
<evidence type="ECO:0000256" key="1">
    <source>
        <dbReference type="ARBA" id="ARBA00004141"/>
    </source>
</evidence>
<dbReference type="InterPro" id="IPR037185">
    <property type="entry name" value="EmrE-like"/>
</dbReference>
<accession>A0ABV8LL67</accession>
<dbReference type="InterPro" id="IPR000620">
    <property type="entry name" value="EamA_dom"/>
</dbReference>
<organism evidence="8 9">
    <name type="scientific">Hamadaea flava</name>
    <dbReference type="NCBI Taxonomy" id="1742688"/>
    <lineage>
        <taxon>Bacteria</taxon>
        <taxon>Bacillati</taxon>
        <taxon>Actinomycetota</taxon>
        <taxon>Actinomycetes</taxon>
        <taxon>Micromonosporales</taxon>
        <taxon>Micromonosporaceae</taxon>
        <taxon>Hamadaea</taxon>
    </lineage>
</organism>
<keyword evidence="4 6" id="KW-1133">Transmembrane helix</keyword>
<dbReference type="PANTHER" id="PTHR32322">
    <property type="entry name" value="INNER MEMBRANE TRANSPORTER"/>
    <property type="match status" value="1"/>
</dbReference>
<comment type="similarity">
    <text evidence="2">Belongs to the EamA transporter family.</text>
</comment>
<comment type="caution">
    <text evidence="8">The sequence shown here is derived from an EMBL/GenBank/DDBJ whole genome shotgun (WGS) entry which is preliminary data.</text>
</comment>
<evidence type="ECO:0000259" key="7">
    <source>
        <dbReference type="Pfam" id="PF00892"/>
    </source>
</evidence>
<evidence type="ECO:0000256" key="2">
    <source>
        <dbReference type="ARBA" id="ARBA00007362"/>
    </source>
</evidence>
<keyword evidence="3 6" id="KW-0812">Transmembrane</keyword>
<evidence type="ECO:0000256" key="6">
    <source>
        <dbReference type="SAM" id="Phobius"/>
    </source>
</evidence>
<keyword evidence="9" id="KW-1185">Reference proteome</keyword>
<feature type="domain" description="EamA" evidence="7">
    <location>
        <begin position="3"/>
        <end position="140"/>
    </location>
</feature>
<feature type="transmembrane region" description="Helical" evidence="6">
    <location>
        <begin position="38"/>
        <end position="56"/>
    </location>
</feature>
<reference evidence="9" key="1">
    <citation type="journal article" date="2019" name="Int. J. Syst. Evol. Microbiol.">
        <title>The Global Catalogue of Microorganisms (GCM) 10K type strain sequencing project: providing services to taxonomists for standard genome sequencing and annotation.</title>
        <authorList>
            <consortium name="The Broad Institute Genomics Platform"/>
            <consortium name="The Broad Institute Genome Sequencing Center for Infectious Disease"/>
            <person name="Wu L."/>
            <person name="Ma J."/>
        </authorList>
    </citation>
    <scope>NUCLEOTIDE SEQUENCE [LARGE SCALE GENOMIC DNA]</scope>
    <source>
        <strain evidence="9">CGMCC 4.7289</strain>
    </source>
</reference>
<evidence type="ECO:0000256" key="4">
    <source>
        <dbReference type="ARBA" id="ARBA00022989"/>
    </source>
</evidence>
<dbReference type="Proteomes" id="UP001595816">
    <property type="component" value="Unassembled WGS sequence"/>
</dbReference>
<dbReference type="InterPro" id="IPR050638">
    <property type="entry name" value="AA-Vitamin_Transporters"/>
</dbReference>
<dbReference type="PANTHER" id="PTHR32322:SF2">
    <property type="entry name" value="EAMA DOMAIN-CONTAINING PROTEIN"/>
    <property type="match status" value="1"/>
</dbReference>
<dbReference type="SUPFAM" id="SSF103481">
    <property type="entry name" value="Multidrug resistance efflux transporter EmrE"/>
    <property type="match status" value="2"/>
</dbReference>
<keyword evidence="5 6" id="KW-0472">Membrane</keyword>
<feature type="transmembrane region" description="Helical" evidence="6">
    <location>
        <begin position="125"/>
        <end position="144"/>
    </location>
</feature>
<feature type="transmembrane region" description="Helical" evidence="6">
    <location>
        <begin position="150"/>
        <end position="171"/>
    </location>
</feature>
<name>A0ABV8LL67_9ACTN</name>
<protein>
    <submittedName>
        <fullName evidence="8">DMT family transporter</fullName>
    </submittedName>
</protein>
<feature type="transmembrane region" description="Helical" evidence="6">
    <location>
        <begin position="246"/>
        <end position="265"/>
    </location>
</feature>
<comment type="subcellular location">
    <subcellularLocation>
        <location evidence="1">Membrane</location>
        <topology evidence="1">Multi-pass membrane protein</topology>
    </subcellularLocation>
</comment>
<dbReference type="RefSeq" id="WP_253756715.1">
    <property type="nucleotide sequence ID" value="NZ_JAMZDZ010000001.1"/>
</dbReference>
<feature type="transmembrane region" description="Helical" evidence="6">
    <location>
        <begin position="215"/>
        <end position="234"/>
    </location>
</feature>
<gene>
    <name evidence="8" type="ORF">ACFOZ4_10475</name>
</gene>
<dbReference type="Pfam" id="PF00892">
    <property type="entry name" value="EamA"/>
    <property type="match status" value="2"/>
</dbReference>
<proteinExistence type="inferred from homology"/>
<feature type="transmembrane region" description="Helical" evidence="6">
    <location>
        <begin position="68"/>
        <end position="87"/>
    </location>
</feature>
<dbReference type="EMBL" id="JBHSAY010000005">
    <property type="protein sequence ID" value="MFC4131028.1"/>
    <property type="molecule type" value="Genomic_DNA"/>
</dbReference>
<evidence type="ECO:0000313" key="9">
    <source>
        <dbReference type="Proteomes" id="UP001595816"/>
    </source>
</evidence>
<evidence type="ECO:0000313" key="8">
    <source>
        <dbReference type="EMBL" id="MFC4131028.1"/>
    </source>
</evidence>
<feature type="domain" description="EamA" evidence="7">
    <location>
        <begin position="152"/>
        <end position="288"/>
    </location>
</feature>
<feature type="transmembrane region" description="Helical" evidence="6">
    <location>
        <begin position="93"/>
        <end position="113"/>
    </location>
</feature>